<protein>
    <submittedName>
        <fullName evidence="3">3'-5' exonuclease</fullName>
    </submittedName>
</protein>
<evidence type="ECO:0000313" key="3">
    <source>
        <dbReference type="EMBL" id="MCA6073266.1"/>
    </source>
</evidence>
<dbReference type="AlphaFoldDB" id="A0A9X1HK43"/>
<keyword evidence="1" id="KW-0472">Membrane</keyword>
<dbReference type="InterPro" id="IPR012337">
    <property type="entry name" value="RNaseH-like_sf"/>
</dbReference>
<sequence length="228" mass="26739">MLSHQYVLFLDTETSDKPKNWNSKDERMWPYIVQAAWLVCDLRGNKLVERNVIIRPDDFEIKQRAEHIHGISEDLASREGISRKEALRRFTTDLRHYKPLIVGHFIELDLRMVQMGLKRAGMKNILAGYQTFCTMRGTSEYMHLPNRHYPQLGEIYQMLFKRKLQGAHNALVDVNATAEVFFELLRRGEVSDQIIQQQHRMTENKEKKTGCGLALFLILLTLIQLWVL</sequence>
<dbReference type="Proteomes" id="UP001139409">
    <property type="component" value="Unassembled WGS sequence"/>
</dbReference>
<dbReference type="GO" id="GO:0006259">
    <property type="term" value="P:DNA metabolic process"/>
    <property type="evidence" value="ECO:0007669"/>
    <property type="project" value="UniProtKB-ARBA"/>
</dbReference>
<feature type="transmembrane region" description="Helical" evidence="1">
    <location>
        <begin position="209"/>
        <end position="227"/>
    </location>
</feature>
<accession>A0A9X1HK43</accession>
<keyword evidence="3" id="KW-0378">Hydrolase</keyword>
<dbReference type="GO" id="GO:0004527">
    <property type="term" value="F:exonuclease activity"/>
    <property type="evidence" value="ECO:0007669"/>
    <property type="project" value="UniProtKB-KW"/>
</dbReference>
<dbReference type="Pfam" id="PF00929">
    <property type="entry name" value="RNase_T"/>
    <property type="match status" value="1"/>
</dbReference>
<dbReference type="GO" id="GO:0003676">
    <property type="term" value="F:nucleic acid binding"/>
    <property type="evidence" value="ECO:0007669"/>
    <property type="project" value="InterPro"/>
</dbReference>
<proteinExistence type="predicted"/>
<dbReference type="Gene3D" id="3.30.420.10">
    <property type="entry name" value="Ribonuclease H-like superfamily/Ribonuclease H"/>
    <property type="match status" value="1"/>
</dbReference>
<comment type="caution">
    <text evidence="3">The sequence shown here is derived from an EMBL/GenBank/DDBJ whole genome shotgun (WGS) entry which is preliminary data.</text>
</comment>
<gene>
    <name evidence="3" type="ORF">LDX50_00210</name>
</gene>
<name>A0A9X1HK43_9BACT</name>
<organism evidence="3 4">
    <name type="scientific">Fulvivirga sedimenti</name>
    <dbReference type="NCBI Taxonomy" id="2879465"/>
    <lineage>
        <taxon>Bacteria</taxon>
        <taxon>Pseudomonadati</taxon>
        <taxon>Bacteroidota</taxon>
        <taxon>Cytophagia</taxon>
        <taxon>Cytophagales</taxon>
        <taxon>Fulvivirgaceae</taxon>
        <taxon>Fulvivirga</taxon>
    </lineage>
</organism>
<feature type="domain" description="Exonuclease" evidence="2">
    <location>
        <begin position="6"/>
        <end position="190"/>
    </location>
</feature>
<keyword evidence="4" id="KW-1185">Reference proteome</keyword>
<keyword evidence="1" id="KW-1133">Transmembrane helix</keyword>
<dbReference type="EMBL" id="JAIXNE010000001">
    <property type="protein sequence ID" value="MCA6073266.1"/>
    <property type="molecule type" value="Genomic_DNA"/>
</dbReference>
<evidence type="ECO:0000256" key="1">
    <source>
        <dbReference type="SAM" id="Phobius"/>
    </source>
</evidence>
<dbReference type="RefSeq" id="WP_225696385.1">
    <property type="nucleotide sequence ID" value="NZ_JAIXNE010000001.1"/>
</dbReference>
<evidence type="ECO:0000259" key="2">
    <source>
        <dbReference type="SMART" id="SM00479"/>
    </source>
</evidence>
<dbReference type="InterPro" id="IPR013520">
    <property type="entry name" value="Ribonucl_H"/>
</dbReference>
<keyword evidence="1" id="KW-0812">Transmembrane</keyword>
<dbReference type="SUPFAM" id="SSF53098">
    <property type="entry name" value="Ribonuclease H-like"/>
    <property type="match status" value="1"/>
</dbReference>
<dbReference type="SMART" id="SM00479">
    <property type="entry name" value="EXOIII"/>
    <property type="match status" value="1"/>
</dbReference>
<dbReference type="CDD" id="cd06127">
    <property type="entry name" value="DEDDh"/>
    <property type="match status" value="1"/>
</dbReference>
<reference evidence="3" key="1">
    <citation type="submission" date="2021-09" db="EMBL/GenBank/DDBJ databases">
        <title>Fulvivirga sp. isolated from coastal sediment.</title>
        <authorList>
            <person name="Yu H."/>
        </authorList>
    </citation>
    <scope>NUCLEOTIDE SEQUENCE</scope>
    <source>
        <strain evidence="3">1062</strain>
    </source>
</reference>
<keyword evidence="3" id="KW-0540">Nuclease</keyword>
<keyword evidence="3" id="KW-0269">Exonuclease</keyword>
<evidence type="ECO:0000313" key="4">
    <source>
        <dbReference type="Proteomes" id="UP001139409"/>
    </source>
</evidence>
<dbReference type="InterPro" id="IPR036397">
    <property type="entry name" value="RNaseH_sf"/>
</dbReference>